<dbReference type="Proteomes" id="UP000247811">
    <property type="component" value="Unassembled WGS sequence"/>
</dbReference>
<dbReference type="RefSeq" id="WP_110399695.1">
    <property type="nucleotide sequence ID" value="NZ_QJJS01000003.1"/>
</dbReference>
<dbReference type="InterPro" id="IPR045864">
    <property type="entry name" value="aa-tRNA-synth_II/BPL/LPL"/>
</dbReference>
<reference evidence="2 3" key="1">
    <citation type="submission" date="2018-05" db="EMBL/GenBank/DDBJ databases">
        <title>Genomic Encyclopedia of Type Strains, Phase IV (KMG-IV): sequencing the most valuable type-strain genomes for metagenomic binning, comparative biology and taxonomic classification.</title>
        <authorList>
            <person name="Goeker M."/>
        </authorList>
    </citation>
    <scope>NUCLEOTIDE SEQUENCE [LARGE SCALE GENOMIC DNA]</scope>
    <source>
        <strain evidence="2 3">DSM 566</strain>
    </source>
</reference>
<dbReference type="SUPFAM" id="SSF55681">
    <property type="entry name" value="Class II aaRS and biotin synthetases"/>
    <property type="match status" value="1"/>
</dbReference>
<dbReference type="InterPro" id="IPR006195">
    <property type="entry name" value="aa-tRNA-synth_II"/>
</dbReference>
<dbReference type="EMBL" id="QJJS01000003">
    <property type="protein sequence ID" value="PXW98129.1"/>
    <property type="molecule type" value="Genomic_DNA"/>
</dbReference>
<evidence type="ECO:0000313" key="3">
    <source>
        <dbReference type="Proteomes" id="UP000247811"/>
    </source>
</evidence>
<organism evidence="2 3">
    <name type="scientific">Sphaerotilus hippei</name>
    <dbReference type="NCBI Taxonomy" id="744406"/>
    <lineage>
        <taxon>Bacteria</taxon>
        <taxon>Pseudomonadati</taxon>
        <taxon>Pseudomonadota</taxon>
        <taxon>Betaproteobacteria</taxon>
        <taxon>Burkholderiales</taxon>
        <taxon>Sphaerotilaceae</taxon>
        <taxon>Sphaerotilus</taxon>
    </lineage>
</organism>
<protein>
    <recommendedName>
        <fullName evidence="1">Aminoacyl-transfer RNA synthetases class-II family profile domain-containing protein</fullName>
    </recommendedName>
</protein>
<comment type="caution">
    <text evidence="2">The sequence shown here is derived from an EMBL/GenBank/DDBJ whole genome shotgun (WGS) entry which is preliminary data.</text>
</comment>
<gene>
    <name evidence="2" type="ORF">C7444_103225</name>
</gene>
<proteinExistence type="predicted"/>
<dbReference type="PROSITE" id="PS50862">
    <property type="entry name" value="AA_TRNA_LIGASE_II"/>
    <property type="match status" value="1"/>
</dbReference>
<dbReference type="Gene3D" id="3.30.930.10">
    <property type="entry name" value="Bira Bifunctional Protein, Domain 2"/>
    <property type="match status" value="1"/>
</dbReference>
<accession>A0A318HBM5</accession>
<evidence type="ECO:0000259" key="1">
    <source>
        <dbReference type="PROSITE" id="PS50862"/>
    </source>
</evidence>
<keyword evidence="3" id="KW-1185">Reference proteome</keyword>
<sequence>MNDAPRTFDIETFYQSLVEHGLIVPTGIRGGYGRSAVFEDILNRFNDLVSRTAADDGAQWFTFPPIVPRTLIEKVGYMDNFPQLSGSVHSFCGDEAVAKEISRRIHAGERWEDLLDITEVMLTPAACYPVYPMFSGLLPQGGRLVTVLNWVYRHEPSDEPTRLQSFRMREFIRVGTPDEVVAWRNQWLDRGLALLGSLGLPVASDVASDPFFGRGGRFMAASQKDQRLKFEILCPVISQEKPTAICSFNWHQDHFSSAFGIRSADQQMASTACLGFGLERVTLALLKHHGLDPKTWPAEVRAQLWG</sequence>
<dbReference type="AlphaFoldDB" id="A0A318HBM5"/>
<dbReference type="NCBIfam" id="NF005479">
    <property type="entry name" value="PRK07080.1"/>
    <property type="match status" value="1"/>
</dbReference>
<evidence type="ECO:0000313" key="2">
    <source>
        <dbReference type="EMBL" id="PXW98129.1"/>
    </source>
</evidence>
<feature type="domain" description="Aminoacyl-transfer RNA synthetases class-II family profile" evidence="1">
    <location>
        <begin position="151"/>
        <end position="293"/>
    </location>
</feature>
<name>A0A318HBM5_9BURK</name>
<dbReference type="OrthoDB" id="583154at2"/>